<organism evidence="1 2">
    <name type="scientific">Mesosutterella porci</name>
    <dbReference type="NCBI Taxonomy" id="2915351"/>
    <lineage>
        <taxon>Bacteria</taxon>
        <taxon>Pseudomonadati</taxon>
        <taxon>Pseudomonadota</taxon>
        <taxon>Betaproteobacteria</taxon>
        <taxon>Burkholderiales</taxon>
        <taxon>Sutterellaceae</taxon>
        <taxon>Mesosutterella</taxon>
    </lineage>
</organism>
<evidence type="ECO:0000313" key="1">
    <source>
        <dbReference type="EMBL" id="MCG5029859.1"/>
    </source>
</evidence>
<protein>
    <submittedName>
        <fullName evidence="1">Uncharacterized protein</fullName>
    </submittedName>
</protein>
<keyword evidence="2" id="KW-1185">Reference proteome</keyword>
<reference evidence="1 2" key="1">
    <citation type="submission" date="2022-02" db="EMBL/GenBank/DDBJ databases">
        <title>Mesosutterella porci, a novel member of the family Sutterellaceae from pig feces.</title>
        <authorList>
            <person name="Wylensek D."/>
            <person name="Clavel T."/>
        </authorList>
    </citation>
    <scope>NUCLEOTIDE SEQUENCE [LARGE SCALE GENOMIC DNA]</scope>
    <source>
        <strain evidence="2">oilRF-744-wt-GAM-9</strain>
    </source>
</reference>
<evidence type="ECO:0000313" key="2">
    <source>
        <dbReference type="Proteomes" id="UP001297600"/>
    </source>
</evidence>
<dbReference type="EMBL" id="JAKNCT010000001">
    <property type="protein sequence ID" value="MCG5029859.1"/>
    <property type="molecule type" value="Genomic_DNA"/>
</dbReference>
<comment type="caution">
    <text evidence="1">The sequence shown here is derived from an EMBL/GenBank/DDBJ whole genome shotgun (WGS) entry which is preliminary data.</text>
</comment>
<dbReference type="Proteomes" id="UP001297600">
    <property type="component" value="Unassembled WGS sequence"/>
</dbReference>
<accession>A0ABS9MML6</accession>
<gene>
    <name evidence="1" type="ORF">MAF45_00100</name>
</gene>
<sequence length="70" mass="7627">MHLSRRIRRCLYMAGFSGGTRSKLLRAISPEDAGWMEEGANPNWFATGWVSPVFGALANNGSVSVRKISG</sequence>
<dbReference type="RefSeq" id="WP_237977516.1">
    <property type="nucleotide sequence ID" value="NZ_JAKNCT010000001.1"/>
</dbReference>
<proteinExistence type="predicted"/>
<name>A0ABS9MML6_9BURK</name>